<gene>
    <name evidence="3" type="ORF">JCM15548_12209</name>
</gene>
<dbReference type="InterPro" id="IPR010827">
    <property type="entry name" value="BamA/TamA_POTRA"/>
</dbReference>
<dbReference type="Gene3D" id="3.10.20.310">
    <property type="entry name" value="membrane protein fhac"/>
    <property type="match status" value="1"/>
</dbReference>
<dbReference type="GO" id="GO:0019867">
    <property type="term" value="C:outer membrane"/>
    <property type="evidence" value="ECO:0007669"/>
    <property type="project" value="InterPro"/>
</dbReference>
<dbReference type="Pfam" id="PF07244">
    <property type="entry name" value="POTRA"/>
    <property type="match status" value="1"/>
</dbReference>
<comment type="caution">
    <text evidence="3">The sequence shown here is derived from an EMBL/GenBank/DDBJ whole genome shotgun (WGS) entry which is preliminary data.</text>
</comment>
<sequence length="196" mass="22575">MKKILILKILLSILWVLPCPTAGQNGLAIFSTEGHSQQIRKLKFKGNQEFSDKDLEEAISFSANKWLGQKIFGKDPSYYSEEAARMNIRELTHFYQSEGFLNVQIEEPLVKTKKRNSKVELTFVVKENEPITIDSVIFSGQDSVFNGQLIKMAYEGKKVLEALPGKRFRDELVWNDRDHIVRLMVDQATPTLKRNR</sequence>
<evidence type="ECO:0000259" key="2">
    <source>
        <dbReference type="Pfam" id="PF07244"/>
    </source>
</evidence>
<feature type="chain" id="PRO_5002428422" description="POTRA domain-containing protein" evidence="1">
    <location>
        <begin position="22"/>
        <end position="196"/>
    </location>
</feature>
<dbReference type="STRING" id="1236989.JCM15548_12209"/>
<dbReference type="RefSeq" id="WP_062124645.1">
    <property type="nucleotide sequence ID" value="NZ_BAZW01000016.1"/>
</dbReference>
<protein>
    <recommendedName>
        <fullName evidence="2">POTRA domain-containing protein</fullName>
    </recommendedName>
</protein>
<evidence type="ECO:0000313" key="4">
    <source>
        <dbReference type="Proteomes" id="UP000032900"/>
    </source>
</evidence>
<evidence type="ECO:0000313" key="3">
    <source>
        <dbReference type="EMBL" id="GAO29969.1"/>
    </source>
</evidence>
<dbReference type="Proteomes" id="UP000032900">
    <property type="component" value="Unassembled WGS sequence"/>
</dbReference>
<proteinExistence type="predicted"/>
<organism evidence="3 4">
    <name type="scientific">Geofilum rubicundum JCM 15548</name>
    <dbReference type="NCBI Taxonomy" id="1236989"/>
    <lineage>
        <taxon>Bacteria</taxon>
        <taxon>Pseudomonadati</taxon>
        <taxon>Bacteroidota</taxon>
        <taxon>Bacteroidia</taxon>
        <taxon>Marinilabiliales</taxon>
        <taxon>Marinilabiliaceae</taxon>
        <taxon>Geofilum</taxon>
    </lineage>
</organism>
<name>A0A0E9LXK1_9BACT</name>
<feature type="signal peptide" evidence="1">
    <location>
        <begin position="1"/>
        <end position="21"/>
    </location>
</feature>
<keyword evidence="4" id="KW-1185">Reference proteome</keyword>
<accession>A0A0E9LXK1</accession>
<evidence type="ECO:0000256" key="1">
    <source>
        <dbReference type="SAM" id="SignalP"/>
    </source>
</evidence>
<dbReference type="OrthoDB" id="9802086at2"/>
<dbReference type="AlphaFoldDB" id="A0A0E9LXK1"/>
<reference evidence="3 4" key="1">
    <citation type="journal article" date="2015" name="Microbes Environ.">
        <title>Distribution and evolution of nitrogen fixation genes in the phylum bacteroidetes.</title>
        <authorList>
            <person name="Inoue J."/>
            <person name="Oshima K."/>
            <person name="Suda W."/>
            <person name="Sakamoto M."/>
            <person name="Iino T."/>
            <person name="Noda S."/>
            <person name="Hongoh Y."/>
            <person name="Hattori M."/>
            <person name="Ohkuma M."/>
        </authorList>
    </citation>
    <scope>NUCLEOTIDE SEQUENCE [LARGE SCALE GENOMIC DNA]</scope>
    <source>
        <strain evidence="3">JCM 15548</strain>
    </source>
</reference>
<dbReference type="EMBL" id="BAZW01000016">
    <property type="protein sequence ID" value="GAO29969.1"/>
    <property type="molecule type" value="Genomic_DNA"/>
</dbReference>
<keyword evidence="1" id="KW-0732">Signal</keyword>
<feature type="domain" description="POTRA" evidence="2">
    <location>
        <begin position="39"/>
        <end position="127"/>
    </location>
</feature>